<evidence type="ECO:0000313" key="3">
    <source>
        <dbReference type="Proteomes" id="UP000572051"/>
    </source>
</evidence>
<feature type="domain" description="Zinc finger CGNR" evidence="1">
    <location>
        <begin position="139"/>
        <end position="181"/>
    </location>
</feature>
<name>A0A7Z0EJG6_9ACTN</name>
<gene>
    <name evidence="2" type="ORF">HNR10_001027</name>
</gene>
<dbReference type="Pfam" id="PF11706">
    <property type="entry name" value="zf-CGNR"/>
    <property type="match status" value="1"/>
</dbReference>
<dbReference type="SUPFAM" id="SSF160904">
    <property type="entry name" value="Jann2411-like"/>
    <property type="match status" value="1"/>
</dbReference>
<keyword evidence="3" id="KW-1185">Reference proteome</keyword>
<reference evidence="2 3" key="1">
    <citation type="submission" date="2020-07" db="EMBL/GenBank/DDBJ databases">
        <title>Sequencing the genomes of 1000 actinobacteria strains.</title>
        <authorList>
            <person name="Klenk H.-P."/>
        </authorList>
    </citation>
    <scope>NUCLEOTIDE SEQUENCE [LARGE SCALE GENOMIC DNA]</scope>
    <source>
        <strain evidence="2 3">DSM 44442</strain>
    </source>
</reference>
<dbReference type="InterPro" id="IPR010852">
    <property type="entry name" value="ABATE"/>
</dbReference>
<dbReference type="EMBL" id="JACCFS010000001">
    <property type="protein sequence ID" value="NYJ33146.1"/>
    <property type="molecule type" value="Genomic_DNA"/>
</dbReference>
<dbReference type="PANTHER" id="PTHR35525">
    <property type="entry name" value="BLL6575 PROTEIN"/>
    <property type="match status" value="1"/>
</dbReference>
<dbReference type="RefSeq" id="WP_246406064.1">
    <property type="nucleotide sequence ID" value="NZ_JACCFS010000001.1"/>
</dbReference>
<dbReference type="InterPro" id="IPR023286">
    <property type="entry name" value="ABATE_dom_sf"/>
</dbReference>
<dbReference type="InterPro" id="IPR021005">
    <property type="entry name" value="Znf_CGNR"/>
</dbReference>
<sequence length="188" mass="20299">MGERRARPLVGEPVAMDLLNTRWVVGGALQDLLVSLDGLCQWLAETGLDARFDADNAALDRLLRVRGALSRLMADPGDPGARAALNDTLAHGWVRRRLLEGAGGGPGVPGFEVEFDDPSWGPAWTAADDYLDLLRAPDRIRGCANPDCVLCFFDTSKNGTRRWCSMAGCGNRAKAARHQARGRTGRTA</sequence>
<dbReference type="Proteomes" id="UP000572051">
    <property type="component" value="Unassembled WGS sequence"/>
</dbReference>
<dbReference type="PANTHER" id="PTHR35525:SF3">
    <property type="entry name" value="BLL6575 PROTEIN"/>
    <property type="match status" value="1"/>
</dbReference>
<protein>
    <submittedName>
        <fullName evidence="2">Putative RNA-binding Zn ribbon-like protein</fullName>
    </submittedName>
</protein>
<dbReference type="Gene3D" id="1.10.3300.10">
    <property type="entry name" value="Jann2411-like domain"/>
    <property type="match status" value="1"/>
</dbReference>
<comment type="caution">
    <text evidence="2">The sequence shown here is derived from an EMBL/GenBank/DDBJ whole genome shotgun (WGS) entry which is preliminary data.</text>
</comment>
<accession>A0A7Z0EJG6</accession>
<dbReference type="AlphaFoldDB" id="A0A7Z0EJG6"/>
<evidence type="ECO:0000259" key="1">
    <source>
        <dbReference type="Pfam" id="PF11706"/>
    </source>
</evidence>
<organism evidence="2 3">
    <name type="scientific">Nocardiopsis aegyptia</name>
    <dbReference type="NCBI Taxonomy" id="220378"/>
    <lineage>
        <taxon>Bacteria</taxon>
        <taxon>Bacillati</taxon>
        <taxon>Actinomycetota</taxon>
        <taxon>Actinomycetes</taxon>
        <taxon>Streptosporangiales</taxon>
        <taxon>Nocardiopsidaceae</taxon>
        <taxon>Nocardiopsis</taxon>
    </lineage>
</organism>
<proteinExistence type="predicted"/>
<evidence type="ECO:0000313" key="2">
    <source>
        <dbReference type="EMBL" id="NYJ33146.1"/>
    </source>
</evidence>
<dbReference type="Pfam" id="PF07336">
    <property type="entry name" value="ABATE"/>
    <property type="match status" value="1"/>
</dbReference>